<dbReference type="Proteomes" id="UP000694845">
    <property type="component" value="Unplaced"/>
</dbReference>
<comment type="catalytic activity">
    <reaction evidence="15">
        <text>1-hexadecanoyl-2-(4Z,7Z,10Z,13Z,16Z,19Z-docosahexaenoyl)-sn-glycero-3-phosphoethanolamine + L-serine = 1-hexadecanoyl-2-(4Z,7Z,10Z,13Z,16Z,19Z-docosahexaenoyl)-sn-glycero-3-phosphoserine + ethanolamine</text>
        <dbReference type="Rhea" id="RHEA:41488"/>
        <dbReference type="ChEBI" id="CHEBI:33384"/>
        <dbReference type="ChEBI" id="CHEBI:57603"/>
        <dbReference type="ChEBI" id="CHEBI:78261"/>
        <dbReference type="ChEBI" id="CHEBI:78262"/>
    </reaction>
    <physiologicalReaction direction="left-to-right" evidence="15">
        <dbReference type="Rhea" id="RHEA:41489"/>
    </physiologicalReaction>
</comment>
<keyword evidence="7 22" id="KW-0812">Transmembrane</keyword>
<dbReference type="KEGG" id="aplc:110975411"/>
<feature type="transmembrane region" description="Helical" evidence="22">
    <location>
        <begin position="225"/>
        <end position="244"/>
    </location>
</feature>
<feature type="transmembrane region" description="Helical" evidence="22">
    <location>
        <begin position="105"/>
        <end position="125"/>
    </location>
</feature>
<dbReference type="RefSeq" id="XP_022083566.1">
    <property type="nucleotide sequence ID" value="XM_022227874.1"/>
</dbReference>
<keyword evidence="10 22" id="KW-0443">Lipid metabolism</keyword>
<name>A0A8B7XRU0_ACAPL</name>
<evidence type="ECO:0000256" key="17">
    <source>
        <dbReference type="ARBA" id="ARBA00035955"/>
    </source>
</evidence>
<dbReference type="EC" id="2.7.8.29" evidence="22"/>
<evidence type="ECO:0000256" key="2">
    <source>
        <dbReference type="ARBA" id="ARBA00004916"/>
    </source>
</evidence>
<organism evidence="24 25">
    <name type="scientific">Acanthaster planci</name>
    <name type="common">Crown-of-thorns starfish</name>
    <dbReference type="NCBI Taxonomy" id="133434"/>
    <lineage>
        <taxon>Eukaryota</taxon>
        <taxon>Metazoa</taxon>
        <taxon>Echinodermata</taxon>
        <taxon>Eleutherozoa</taxon>
        <taxon>Asterozoa</taxon>
        <taxon>Asteroidea</taxon>
        <taxon>Valvatacea</taxon>
        <taxon>Valvatida</taxon>
        <taxon>Acanthasteridae</taxon>
        <taxon>Acanthaster</taxon>
    </lineage>
</organism>
<proteinExistence type="inferred from homology"/>
<dbReference type="GO" id="GO:0006659">
    <property type="term" value="P:phosphatidylserine biosynthetic process"/>
    <property type="evidence" value="ECO:0007669"/>
    <property type="project" value="UniProtKB-UniRule"/>
</dbReference>
<dbReference type="AlphaFoldDB" id="A0A8B7XRU0"/>
<sequence>MATKYTRESGQPVPRNGNQPSRPSFSSFLTNVEDDGTMTYFWRAHSITALICMIGSLLYVTLFEDQTNDVTWNVKRGIVACVVVFCVFGMTQVRDGPFKRPHPALWRLVVCLSVVYELALVFLLFQTVDNARQLVAYLDPELGKPLPEQSYAEDCRIYDPDGHPGGPWHNLWEKVDVFVVGHLLGWFFKMLMIRDYWVCWVISIMFEVLEYSLEHQLPNFAECWWDHWVLDVIVCNGAGIWLGMKTLNYLNMKTYQWRGLWKIPTYRGKLKRIFLQFTPYSWTRFEWQPTANLTRWLAVLGIISLYLLAELNTFYLKYILWIPPPHHLNWLRLALYVLVGSCALRETFQYMSDPECKTLGQQSWVMVAIILTELLIALKFDLQLILKPFPRHIAICWLLGILAILSWTVWNFCIHRISFRFLNWKMKKPKSGNKKKETVAINSDSDEIKNQLVSKYTNDFPPTLKKQTDPPYVTRLRPRTNENA</sequence>
<feature type="transmembrane region" description="Helical" evidence="22">
    <location>
        <begin position="364"/>
        <end position="386"/>
    </location>
</feature>
<evidence type="ECO:0000313" key="25">
    <source>
        <dbReference type="RefSeq" id="XP_022083564.1"/>
    </source>
</evidence>
<dbReference type="OrthoDB" id="10265393at2759"/>
<keyword evidence="12 22" id="KW-0594">Phospholipid biosynthesis</keyword>
<dbReference type="CTD" id="81490"/>
<comment type="catalytic activity">
    <reaction evidence="16">
        <text>1-(1Z-octadecenyl)-2-(9Z-octadecenoyl)-sn-glycero-3-phosphoethanolamine + L-serine = 1-(1Z-octadecenyl)-2-(9Z-octadecenoyl)-sn-glycero-3-phospho-L-serine + ethanolamine</text>
        <dbReference type="Rhea" id="RHEA:41600"/>
        <dbReference type="ChEBI" id="CHEBI:33384"/>
        <dbReference type="ChEBI" id="CHEBI:57603"/>
        <dbReference type="ChEBI" id="CHEBI:78340"/>
        <dbReference type="ChEBI" id="CHEBI:78341"/>
    </reaction>
    <physiologicalReaction direction="left-to-right" evidence="16">
        <dbReference type="Rhea" id="RHEA:41601"/>
    </physiologicalReaction>
</comment>
<feature type="transmembrane region" description="Helical" evidence="22">
    <location>
        <begin position="392"/>
        <end position="413"/>
    </location>
</feature>
<feature type="region of interest" description="Disordered" evidence="23">
    <location>
        <begin position="459"/>
        <end position="484"/>
    </location>
</feature>
<feature type="transmembrane region" description="Helical" evidence="22">
    <location>
        <begin position="196"/>
        <end position="213"/>
    </location>
</feature>
<evidence type="ECO:0000256" key="21">
    <source>
        <dbReference type="ARBA" id="ARBA00036733"/>
    </source>
</evidence>
<evidence type="ECO:0000256" key="8">
    <source>
        <dbReference type="ARBA" id="ARBA00022824"/>
    </source>
</evidence>
<feature type="transmembrane region" description="Helical" evidence="22">
    <location>
        <begin position="296"/>
        <end position="315"/>
    </location>
</feature>
<gene>
    <name evidence="25 26 27" type="primary">LOC110975411</name>
</gene>
<evidence type="ECO:0000256" key="19">
    <source>
        <dbReference type="ARBA" id="ARBA00036623"/>
    </source>
</evidence>
<dbReference type="PANTHER" id="PTHR15362">
    <property type="entry name" value="PHOSPHATIDYLINOSITOL SYNTHASE"/>
    <property type="match status" value="1"/>
</dbReference>
<feature type="transmembrane region" description="Helical" evidence="22">
    <location>
        <begin position="74"/>
        <end position="93"/>
    </location>
</feature>
<comment type="catalytic activity">
    <reaction evidence="20">
        <text>1-octadecanoyl-2-(9Z-octadecenoyl)-sn-glycero-3-phosphoethanolamine + L-serine = 1-octadecanoyl-2-(9Z-octadecenoyl)-sn-glycero-3-phospho-L-serine + ethanolamine</text>
        <dbReference type="Rhea" id="RHEA:40795"/>
        <dbReference type="ChEBI" id="CHEBI:33384"/>
        <dbReference type="ChEBI" id="CHEBI:57603"/>
        <dbReference type="ChEBI" id="CHEBI:75038"/>
        <dbReference type="ChEBI" id="CHEBI:78260"/>
    </reaction>
    <physiologicalReaction direction="left-to-right" evidence="20">
        <dbReference type="Rhea" id="RHEA:40796"/>
    </physiologicalReaction>
</comment>
<dbReference type="RefSeq" id="XP_022083564.1">
    <property type="nucleotide sequence ID" value="XM_022227872.1"/>
</dbReference>
<evidence type="ECO:0000256" key="7">
    <source>
        <dbReference type="ARBA" id="ARBA00022692"/>
    </source>
</evidence>
<evidence type="ECO:0000256" key="13">
    <source>
        <dbReference type="ARBA" id="ARBA00023264"/>
    </source>
</evidence>
<evidence type="ECO:0000313" key="24">
    <source>
        <dbReference type="Proteomes" id="UP000694845"/>
    </source>
</evidence>
<evidence type="ECO:0000256" key="11">
    <source>
        <dbReference type="ARBA" id="ARBA00023136"/>
    </source>
</evidence>
<evidence type="ECO:0000256" key="3">
    <source>
        <dbReference type="ARBA" id="ARBA00005189"/>
    </source>
</evidence>
<evidence type="ECO:0000256" key="22">
    <source>
        <dbReference type="RuleBase" id="RU368094"/>
    </source>
</evidence>
<dbReference type="UniPathway" id="UPA00948"/>
<comment type="catalytic activity">
    <reaction evidence="17">
        <text>1-octadecanoyl-2-(5Z,8Z,11Z,14Z)-eicosatetraenoyl-sn-glycero-3-phosphoethanolamine + L-serine = 1-octadecanoyl-2-(5Z,8Z,11Z,14Z)-eicosatetraenoyl-sn-glycero-3-phosphoserine + ethanolamine</text>
        <dbReference type="Rhea" id="RHEA:41500"/>
        <dbReference type="ChEBI" id="CHEBI:33384"/>
        <dbReference type="ChEBI" id="CHEBI:57603"/>
        <dbReference type="ChEBI" id="CHEBI:78268"/>
        <dbReference type="ChEBI" id="CHEBI:78269"/>
    </reaction>
    <physiologicalReaction direction="left-to-right" evidence="17">
        <dbReference type="Rhea" id="RHEA:41501"/>
    </physiologicalReaction>
</comment>
<evidence type="ECO:0000256" key="4">
    <source>
        <dbReference type="ARBA" id="ARBA00008671"/>
    </source>
</evidence>
<evidence type="ECO:0000256" key="20">
    <source>
        <dbReference type="ARBA" id="ARBA00036644"/>
    </source>
</evidence>
<feature type="transmembrane region" description="Helical" evidence="22">
    <location>
        <begin position="327"/>
        <end position="344"/>
    </location>
</feature>
<keyword evidence="13 22" id="KW-1208">Phospholipid metabolism</keyword>
<comment type="catalytic activity">
    <reaction evidence="21">
        <text>1-(1Z-octadecenyl)-2-(5Z,8Z,11Z,14Z- eicosatetraenoyl)-sn-glycero-3-phosphoethanolamine + L-serine = 1-(1Z-octadecenyl)-2-(5Z,8Z,11Z,14Z-eicosatetraenoyl)-sn-glycero-3-phospho-L-serine + ethanolamine</text>
        <dbReference type="Rhea" id="RHEA:41604"/>
        <dbReference type="ChEBI" id="CHEBI:33384"/>
        <dbReference type="ChEBI" id="CHEBI:57603"/>
        <dbReference type="ChEBI" id="CHEBI:78342"/>
        <dbReference type="ChEBI" id="CHEBI:78343"/>
    </reaction>
    <physiologicalReaction direction="left-to-right" evidence="21">
        <dbReference type="Rhea" id="RHEA:41605"/>
    </physiologicalReaction>
</comment>
<evidence type="ECO:0000256" key="18">
    <source>
        <dbReference type="ARBA" id="ARBA00036428"/>
    </source>
</evidence>
<feature type="transmembrane region" description="Helical" evidence="22">
    <location>
        <begin position="40"/>
        <end position="62"/>
    </location>
</feature>
<dbReference type="RefSeq" id="XP_022083565.1">
    <property type="nucleotide sequence ID" value="XM_022227873.1"/>
</dbReference>
<comment type="similarity">
    <text evidence="4 22">Belongs to the phosphatidyl serine synthase family.</text>
</comment>
<evidence type="ECO:0000256" key="16">
    <source>
        <dbReference type="ARBA" id="ARBA00035875"/>
    </source>
</evidence>
<keyword evidence="5 22" id="KW-0444">Lipid biosynthesis</keyword>
<dbReference type="Pfam" id="PF03034">
    <property type="entry name" value="PSS"/>
    <property type="match status" value="1"/>
</dbReference>
<evidence type="ECO:0000256" key="10">
    <source>
        <dbReference type="ARBA" id="ARBA00023098"/>
    </source>
</evidence>
<keyword evidence="11 22" id="KW-0472">Membrane</keyword>
<protein>
    <recommendedName>
        <fullName evidence="22">Phosphatidylserine synthase</fullName>
        <ecNumber evidence="22">2.7.8.29</ecNumber>
    </recommendedName>
    <alternativeName>
        <fullName evidence="22">Serine-exchange enzyme</fullName>
    </alternativeName>
</protein>
<evidence type="ECO:0000256" key="6">
    <source>
        <dbReference type="ARBA" id="ARBA00022679"/>
    </source>
</evidence>
<feature type="region of interest" description="Disordered" evidence="23">
    <location>
        <begin position="1"/>
        <end position="24"/>
    </location>
</feature>
<comment type="pathway">
    <text evidence="3">Lipid metabolism.</text>
</comment>
<dbReference type="OMA" id="QHVLPNF"/>
<dbReference type="PANTHER" id="PTHR15362:SF7">
    <property type="entry name" value="PHOSPHATIDYLSERINE SYNTHASE 2"/>
    <property type="match status" value="1"/>
</dbReference>
<dbReference type="GO" id="GO:0106245">
    <property type="term" value="F:L-serine-phosphatidylethanolamine phosphatidyltransferase activity"/>
    <property type="evidence" value="ECO:0007669"/>
    <property type="project" value="UniProtKB-UniRule"/>
</dbReference>
<evidence type="ECO:0000313" key="26">
    <source>
        <dbReference type="RefSeq" id="XP_022083565.1"/>
    </source>
</evidence>
<evidence type="ECO:0000256" key="5">
    <source>
        <dbReference type="ARBA" id="ARBA00022516"/>
    </source>
</evidence>
<evidence type="ECO:0000256" key="9">
    <source>
        <dbReference type="ARBA" id="ARBA00022989"/>
    </source>
</evidence>
<keyword evidence="8 22" id="KW-0256">Endoplasmic reticulum</keyword>
<comment type="subcellular location">
    <subcellularLocation>
        <location evidence="1 22">Endoplasmic reticulum membrane</location>
        <topology evidence="1 22">Multi-pass membrane protein</topology>
    </subcellularLocation>
</comment>
<evidence type="ECO:0000256" key="1">
    <source>
        <dbReference type="ARBA" id="ARBA00004477"/>
    </source>
</evidence>
<dbReference type="GO" id="GO:0005789">
    <property type="term" value="C:endoplasmic reticulum membrane"/>
    <property type="evidence" value="ECO:0007669"/>
    <property type="project" value="UniProtKB-SubCell"/>
</dbReference>
<comment type="catalytic activity">
    <reaction evidence="14">
        <text>1-hexadecanoyl-2-(9Z-octadecenoyl)-sn-glycero-3-phosphoethanolamine + L-serine = 1-hexadecanoyl-2-(9Z-octadecenoyl)-sn-glycero-3-phospho-L-serine + ethanolamine</text>
        <dbReference type="Rhea" id="RHEA:41484"/>
        <dbReference type="ChEBI" id="CHEBI:33384"/>
        <dbReference type="ChEBI" id="CHEBI:57603"/>
        <dbReference type="ChEBI" id="CHEBI:73007"/>
        <dbReference type="ChEBI" id="CHEBI:75029"/>
    </reaction>
    <physiologicalReaction direction="left-to-right" evidence="14">
        <dbReference type="Rhea" id="RHEA:41485"/>
    </physiologicalReaction>
</comment>
<evidence type="ECO:0000256" key="15">
    <source>
        <dbReference type="ARBA" id="ARBA00035833"/>
    </source>
</evidence>
<reference evidence="25 26" key="1">
    <citation type="submission" date="2025-04" db="UniProtKB">
        <authorList>
            <consortium name="RefSeq"/>
        </authorList>
    </citation>
    <scope>IDENTIFICATION</scope>
</reference>
<evidence type="ECO:0000256" key="23">
    <source>
        <dbReference type="SAM" id="MobiDB-lite"/>
    </source>
</evidence>
<keyword evidence="9 22" id="KW-1133">Transmembrane helix</keyword>
<evidence type="ECO:0000256" key="12">
    <source>
        <dbReference type="ARBA" id="ARBA00023209"/>
    </source>
</evidence>
<comment type="pathway">
    <text evidence="2 22">Phospholipid metabolism; phosphatidylserine biosynthesis.</text>
</comment>
<dbReference type="GeneID" id="110975411"/>
<comment type="catalytic activity">
    <reaction evidence="18">
        <text>1-octadecanoyl-2-(4Z,7Z,10Z,13Z,16Z,19Z-docosahexaenoyl)-sn-glycero-3-phosphoethanolamine + L-serine = 1-octadecanoyl-2-(4Z,7Z,10Z,13Z,16Z,19Z-docosahexaenoyl)-sn-glycero-3-phosphoserine + ethanolamine</text>
        <dbReference type="Rhea" id="RHEA:41492"/>
        <dbReference type="ChEBI" id="CHEBI:33384"/>
        <dbReference type="ChEBI" id="CHEBI:57603"/>
        <dbReference type="ChEBI" id="CHEBI:78265"/>
        <dbReference type="ChEBI" id="CHEBI:78266"/>
    </reaction>
    <physiologicalReaction direction="left-to-right" evidence="18">
        <dbReference type="Rhea" id="RHEA:41493"/>
    </physiologicalReaction>
</comment>
<evidence type="ECO:0000256" key="14">
    <source>
        <dbReference type="ARBA" id="ARBA00035767"/>
    </source>
</evidence>
<comment type="catalytic activity">
    <reaction evidence="19">
        <text>1-(1Z-octadecenyl)-2-(4Z,7Z,10Z,13Z,16Z,19Z-docosahexaenoyl)-sn-glycero-3-phosphoethanolamine + L-serine = 1-(1Z-octadecenyl)-2-(4Z,7Z,10Z,13Z,16Z,19Z-docosahexaenoyl)-sn-glycero-3-phospho-L-serine + ethanolamine</text>
        <dbReference type="Rhea" id="RHEA:41496"/>
        <dbReference type="ChEBI" id="CHEBI:33384"/>
        <dbReference type="ChEBI" id="CHEBI:57603"/>
        <dbReference type="ChEBI" id="CHEBI:78263"/>
        <dbReference type="ChEBI" id="CHEBI:78264"/>
    </reaction>
    <physiologicalReaction direction="left-to-right" evidence="19">
        <dbReference type="Rhea" id="RHEA:41497"/>
    </physiologicalReaction>
</comment>
<comment type="function">
    <text evidence="22">Catalyzes a base-exchange reaction in which the polar head group of phosphatidylethanolamine (PE) is replaced by L-serine.</text>
</comment>
<accession>A0A8B7XRU0</accession>
<comment type="catalytic activity">
    <reaction evidence="22">
        <text>a 1,2-diacyl-sn-glycero-3-phosphoethanolamine + L-serine = a 1,2-diacyl-sn-glycero-3-phospho-L-serine + ethanolamine</text>
        <dbReference type="Rhea" id="RHEA:27606"/>
        <dbReference type="ChEBI" id="CHEBI:33384"/>
        <dbReference type="ChEBI" id="CHEBI:57262"/>
        <dbReference type="ChEBI" id="CHEBI:57603"/>
        <dbReference type="ChEBI" id="CHEBI:64612"/>
        <dbReference type="EC" id="2.7.8.29"/>
    </reaction>
</comment>
<keyword evidence="6 22" id="KW-0808">Transferase</keyword>
<evidence type="ECO:0000313" key="27">
    <source>
        <dbReference type="RefSeq" id="XP_022083566.1"/>
    </source>
</evidence>
<dbReference type="InterPro" id="IPR004277">
    <property type="entry name" value="PSS"/>
</dbReference>
<keyword evidence="24" id="KW-1185">Reference proteome</keyword>